<dbReference type="EC" id="2.7.13.3" evidence="3"/>
<keyword evidence="7 14" id="KW-0812">Transmembrane</keyword>
<dbReference type="InterPro" id="IPR050398">
    <property type="entry name" value="HssS/ArlS-like"/>
</dbReference>
<keyword evidence="5" id="KW-0597">Phosphoprotein</keyword>
<dbReference type="CDD" id="cd00075">
    <property type="entry name" value="HATPase"/>
    <property type="match status" value="1"/>
</dbReference>
<accession>A0ABU0E239</accession>
<dbReference type="SUPFAM" id="SSF47384">
    <property type="entry name" value="Homodimeric domain of signal transducing histidine kinase"/>
    <property type="match status" value="1"/>
</dbReference>
<proteinExistence type="predicted"/>
<evidence type="ECO:0000256" key="13">
    <source>
        <dbReference type="ARBA" id="ARBA00023136"/>
    </source>
</evidence>
<keyword evidence="12" id="KW-0902">Two-component regulatory system</keyword>
<dbReference type="Gene3D" id="1.10.287.130">
    <property type="match status" value="1"/>
</dbReference>
<dbReference type="Gene3D" id="3.30.565.10">
    <property type="entry name" value="Histidine kinase-like ATPase, C-terminal domain"/>
    <property type="match status" value="1"/>
</dbReference>
<keyword evidence="10" id="KW-0067">ATP-binding</keyword>
<dbReference type="SUPFAM" id="SSF55874">
    <property type="entry name" value="ATPase domain of HSP90 chaperone/DNA topoisomerase II/histidine kinase"/>
    <property type="match status" value="1"/>
</dbReference>
<gene>
    <name evidence="16" type="ORF">J2S15_001691</name>
</gene>
<dbReference type="InterPro" id="IPR004358">
    <property type="entry name" value="Sig_transdc_His_kin-like_C"/>
</dbReference>
<dbReference type="CDD" id="cd00082">
    <property type="entry name" value="HisKA"/>
    <property type="match status" value="1"/>
</dbReference>
<comment type="caution">
    <text evidence="16">The sequence shown here is derived from an EMBL/GenBank/DDBJ whole genome shotgun (WGS) entry which is preliminary data.</text>
</comment>
<keyword evidence="9 16" id="KW-0418">Kinase</keyword>
<dbReference type="InterPro" id="IPR036097">
    <property type="entry name" value="HisK_dim/P_sf"/>
</dbReference>
<reference evidence="16 17" key="1">
    <citation type="submission" date="2023-07" db="EMBL/GenBank/DDBJ databases">
        <title>Genomic Encyclopedia of Type Strains, Phase IV (KMG-IV): sequencing the most valuable type-strain genomes for metagenomic binning, comparative biology and taxonomic classification.</title>
        <authorList>
            <person name="Goeker M."/>
        </authorList>
    </citation>
    <scope>NUCLEOTIDE SEQUENCE [LARGE SCALE GENOMIC DNA]</scope>
    <source>
        <strain evidence="16 17">DSM 16784</strain>
    </source>
</reference>
<keyword evidence="11 14" id="KW-1133">Transmembrane helix</keyword>
<evidence type="ECO:0000313" key="16">
    <source>
        <dbReference type="EMBL" id="MDQ0360946.1"/>
    </source>
</evidence>
<evidence type="ECO:0000259" key="15">
    <source>
        <dbReference type="PROSITE" id="PS50109"/>
    </source>
</evidence>
<evidence type="ECO:0000256" key="12">
    <source>
        <dbReference type="ARBA" id="ARBA00023012"/>
    </source>
</evidence>
<protein>
    <recommendedName>
        <fullName evidence="3">histidine kinase</fullName>
        <ecNumber evidence="3">2.7.13.3</ecNumber>
    </recommendedName>
</protein>
<dbReference type="InterPro" id="IPR036890">
    <property type="entry name" value="HATPase_C_sf"/>
</dbReference>
<dbReference type="EMBL" id="JAUSUR010000002">
    <property type="protein sequence ID" value="MDQ0360946.1"/>
    <property type="molecule type" value="Genomic_DNA"/>
</dbReference>
<keyword evidence="4" id="KW-1003">Cell membrane</keyword>
<dbReference type="SMART" id="SM00388">
    <property type="entry name" value="HisKA"/>
    <property type="match status" value="1"/>
</dbReference>
<keyword evidence="13 14" id="KW-0472">Membrane</keyword>
<dbReference type="Pfam" id="PF02518">
    <property type="entry name" value="HATPase_c"/>
    <property type="match status" value="1"/>
</dbReference>
<evidence type="ECO:0000256" key="10">
    <source>
        <dbReference type="ARBA" id="ARBA00022840"/>
    </source>
</evidence>
<evidence type="ECO:0000256" key="1">
    <source>
        <dbReference type="ARBA" id="ARBA00000085"/>
    </source>
</evidence>
<evidence type="ECO:0000256" key="4">
    <source>
        <dbReference type="ARBA" id="ARBA00022475"/>
    </source>
</evidence>
<evidence type="ECO:0000256" key="3">
    <source>
        <dbReference type="ARBA" id="ARBA00012438"/>
    </source>
</evidence>
<sequence>MKNKFNLMFIVSILSISLFYFLSYQSLNSDNIDYADQKILLNEIEQRSEESLDINEQIDQLENTLIKQSANQEAIKYLGISYIALLLLIGILYFYLYSRLIRPFKKMEVFAQEIANGNLDFPLLESRGQLFGSFNWAFDHMRYELKRARENEQIAILNSKTMIATISHDIKTPIASISAYSEALQANLDNTTEKRERYIQVILHKCSEVTQLTNDLFLHSLSDLEELAFTMTNEDSKQLINELKNDWILQYGDRIELSNNLPMIQVSVDKRRFTQAMENIISNAMKYTEGNVTVSFHESEDYFSVSIKDNGSGIQDVDMPFIMDKFYRGKNTENKPGAGLGLFIVQDIMNKMNGKIELNNSPSGLEVILSLQREN</sequence>
<evidence type="ECO:0000256" key="9">
    <source>
        <dbReference type="ARBA" id="ARBA00022777"/>
    </source>
</evidence>
<evidence type="ECO:0000256" key="5">
    <source>
        <dbReference type="ARBA" id="ARBA00022553"/>
    </source>
</evidence>
<comment type="catalytic activity">
    <reaction evidence="1">
        <text>ATP + protein L-histidine = ADP + protein N-phospho-L-histidine.</text>
        <dbReference type="EC" id="2.7.13.3"/>
    </reaction>
</comment>
<dbReference type="RefSeq" id="WP_307407234.1">
    <property type="nucleotide sequence ID" value="NZ_JAUSUR010000002.1"/>
</dbReference>
<evidence type="ECO:0000256" key="7">
    <source>
        <dbReference type="ARBA" id="ARBA00022692"/>
    </source>
</evidence>
<feature type="transmembrane region" description="Helical" evidence="14">
    <location>
        <begin position="7"/>
        <end position="24"/>
    </location>
</feature>
<dbReference type="PANTHER" id="PTHR45528">
    <property type="entry name" value="SENSOR HISTIDINE KINASE CPXA"/>
    <property type="match status" value="1"/>
</dbReference>
<evidence type="ECO:0000313" key="17">
    <source>
        <dbReference type="Proteomes" id="UP001230220"/>
    </source>
</evidence>
<comment type="subcellular location">
    <subcellularLocation>
        <location evidence="2">Cell membrane</location>
        <topology evidence="2">Multi-pass membrane protein</topology>
    </subcellularLocation>
</comment>
<evidence type="ECO:0000256" key="11">
    <source>
        <dbReference type="ARBA" id="ARBA00022989"/>
    </source>
</evidence>
<dbReference type="Proteomes" id="UP001230220">
    <property type="component" value="Unassembled WGS sequence"/>
</dbReference>
<keyword evidence="6" id="KW-0808">Transferase</keyword>
<dbReference type="InterPro" id="IPR005467">
    <property type="entry name" value="His_kinase_dom"/>
</dbReference>
<evidence type="ECO:0000256" key="14">
    <source>
        <dbReference type="SAM" id="Phobius"/>
    </source>
</evidence>
<dbReference type="PANTHER" id="PTHR45528:SF1">
    <property type="entry name" value="SENSOR HISTIDINE KINASE CPXA"/>
    <property type="match status" value="1"/>
</dbReference>
<keyword evidence="17" id="KW-1185">Reference proteome</keyword>
<organism evidence="16 17">
    <name type="scientific">Breznakia pachnodae</name>
    <dbReference type="NCBI Taxonomy" id="265178"/>
    <lineage>
        <taxon>Bacteria</taxon>
        <taxon>Bacillati</taxon>
        <taxon>Bacillota</taxon>
        <taxon>Erysipelotrichia</taxon>
        <taxon>Erysipelotrichales</taxon>
        <taxon>Erysipelotrichaceae</taxon>
        <taxon>Breznakia</taxon>
    </lineage>
</organism>
<evidence type="ECO:0000256" key="8">
    <source>
        <dbReference type="ARBA" id="ARBA00022741"/>
    </source>
</evidence>
<keyword evidence="8" id="KW-0547">Nucleotide-binding</keyword>
<evidence type="ECO:0000256" key="6">
    <source>
        <dbReference type="ARBA" id="ARBA00022679"/>
    </source>
</evidence>
<dbReference type="InterPro" id="IPR003661">
    <property type="entry name" value="HisK_dim/P_dom"/>
</dbReference>
<feature type="domain" description="Histidine kinase" evidence="15">
    <location>
        <begin position="165"/>
        <end position="375"/>
    </location>
</feature>
<dbReference type="PROSITE" id="PS50109">
    <property type="entry name" value="HIS_KIN"/>
    <property type="match status" value="1"/>
</dbReference>
<evidence type="ECO:0000256" key="2">
    <source>
        <dbReference type="ARBA" id="ARBA00004651"/>
    </source>
</evidence>
<dbReference type="PRINTS" id="PR00344">
    <property type="entry name" value="BCTRLSENSOR"/>
</dbReference>
<dbReference type="CDD" id="cd06225">
    <property type="entry name" value="HAMP"/>
    <property type="match status" value="1"/>
</dbReference>
<dbReference type="Pfam" id="PF00512">
    <property type="entry name" value="HisKA"/>
    <property type="match status" value="1"/>
</dbReference>
<feature type="transmembrane region" description="Helical" evidence="14">
    <location>
        <begin position="77"/>
        <end position="97"/>
    </location>
</feature>
<dbReference type="GO" id="GO:0016301">
    <property type="term" value="F:kinase activity"/>
    <property type="evidence" value="ECO:0007669"/>
    <property type="project" value="UniProtKB-KW"/>
</dbReference>
<name>A0ABU0E239_9FIRM</name>
<dbReference type="SMART" id="SM00387">
    <property type="entry name" value="HATPase_c"/>
    <property type="match status" value="1"/>
</dbReference>
<dbReference type="InterPro" id="IPR003594">
    <property type="entry name" value="HATPase_dom"/>
</dbReference>
<dbReference type="Gene3D" id="6.10.340.10">
    <property type="match status" value="1"/>
</dbReference>